<comment type="similarity">
    <text evidence="2">Belongs to the virb1 family.</text>
</comment>
<evidence type="ECO:0000313" key="7">
    <source>
        <dbReference type="Proteomes" id="UP000019760"/>
    </source>
</evidence>
<dbReference type="GO" id="GO:0004553">
    <property type="term" value="F:hydrolase activity, hydrolyzing O-glycosyl compounds"/>
    <property type="evidence" value="ECO:0007669"/>
    <property type="project" value="InterPro"/>
</dbReference>
<name>A0A023D6X2_ACIMT</name>
<sequence length="645" mass="69810">MGGYQHPIMQGNASEFSLGGGARALVLGAMFLGSVLSHARAQDHTNRDTSSDRDSGQGEEVAFAVPREPGHRRGAPLPRTLSAADAAAVREVLFLQRSGRFDDATRLTGTLRNTLLLGDILADRYLNPAYHPKVHELRDWLARYESFADAAAIQEKLIGLAGLGDVARRNFPTPLSPATTSAPALHESDPAAHLLTRNALLDHTVNERAAQGEKGARSAVRLIDATPGMTPLYSATLRAEIALTLLSQGKTVYAGKLARDAFERSGRRLGKPAYIAGLAAWRLGDPEQALALFGAASRAPLTDGSLIAAAAYWAARAERRMERPDHARLWLRRASTASGTFYGMLAGQVLGEQHHHLRDVLPYPDSSAPAEPGAAETLGEADVEAIAELPQGPRLFALLQLGEKDRAEAFLRRLWPDILNDAPLCHSVQLVAAAAGLDSLAEQIATILAARENKPANLKGFPLPHLTPRHGFRVDPALVYALTRLESNFDAKAASGNGAHGLMQIRPMTANFVTGWAASDMIDRLHNPGVNLEIGQLYLLYLASLNGANRTDSDLVHVLAGYNAGPSAIQSWEKSLSDDAVTDPLLFIETLPNTETRDYVQRALTYLWIYADKLDLPTPSLKRLAHAEWPLFAEEQAIRPGMTRH</sequence>
<organism evidence="6 7">
    <name type="scientific">Acidomonas methanolica NBRC 104435</name>
    <dbReference type="NCBI Taxonomy" id="1231351"/>
    <lineage>
        <taxon>Bacteria</taxon>
        <taxon>Pseudomonadati</taxon>
        <taxon>Pseudomonadota</taxon>
        <taxon>Alphaproteobacteria</taxon>
        <taxon>Acetobacterales</taxon>
        <taxon>Acetobacteraceae</taxon>
        <taxon>Acidomonas</taxon>
    </lineage>
</organism>
<dbReference type="GO" id="GO:0016020">
    <property type="term" value="C:membrane"/>
    <property type="evidence" value="ECO:0007669"/>
    <property type="project" value="InterPro"/>
</dbReference>
<keyword evidence="3" id="KW-0732">Signal</keyword>
<protein>
    <submittedName>
        <fullName evidence="6">Lytic murein transglycosylase</fullName>
    </submittedName>
</protein>
<feature type="region of interest" description="Disordered" evidence="4">
    <location>
        <begin position="40"/>
        <end position="78"/>
    </location>
</feature>
<evidence type="ECO:0000256" key="2">
    <source>
        <dbReference type="ARBA" id="ARBA00009387"/>
    </source>
</evidence>
<gene>
    <name evidence="6" type="ORF">Amme_085_026</name>
</gene>
<dbReference type="PANTHER" id="PTHR37423">
    <property type="entry name" value="SOLUBLE LYTIC MUREIN TRANSGLYCOSYLASE-RELATED"/>
    <property type="match status" value="1"/>
</dbReference>
<dbReference type="Proteomes" id="UP000019760">
    <property type="component" value="Unassembled WGS sequence"/>
</dbReference>
<reference evidence="7" key="1">
    <citation type="journal article" date="2014" name="FEMS Microbiol. Lett.">
        <title>Draft Genomic DNA Sequence of the Facultatively Methylotrophic Bacterium Acidomonas methanolica type strain MB58.</title>
        <authorList>
            <person name="Higashiura N."/>
            <person name="Hadano H."/>
            <person name="Hirakawa H."/>
            <person name="Matsutani M."/>
            <person name="Takabe S."/>
            <person name="Matsushita K."/>
            <person name="Azuma Y."/>
        </authorList>
    </citation>
    <scope>NUCLEOTIDE SEQUENCE [LARGE SCALE GENOMIC DNA]</scope>
    <source>
        <strain evidence="7">MB58</strain>
    </source>
</reference>
<evidence type="ECO:0000259" key="5">
    <source>
        <dbReference type="Pfam" id="PF01464"/>
    </source>
</evidence>
<dbReference type="InterPro" id="IPR008258">
    <property type="entry name" value="Transglycosylase_SLT_dom_1"/>
</dbReference>
<evidence type="ECO:0000256" key="1">
    <source>
        <dbReference type="ARBA" id="ARBA00007734"/>
    </source>
</evidence>
<dbReference type="InterPro" id="IPR023346">
    <property type="entry name" value="Lysozyme-like_dom_sf"/>
</dbReference>
<dbReference type="InterPro" id="IPR000189">
    <property type="entry name" value="Transglyc_AS"/>
</dbReference>
<keyword evidence="7" id="KW-1185">Reference proteome</keyword>
<feature type="domain" description="Transglycosylase SLT" evidence="5">
    <location>
        <begin position="472"/>
        <end position="575"/>
    </location>
</feature>
<dbReference type="PROSITE" id="PS00922">
    <property type="entry name" value="TRANSGLYCOSYLASE"/>
    <property type="match status" value="1"/>
</dbReference>
<dbReference type="CDD" id="cd13401">
    <property type="entry name" value="Slt70-like"/>
    <property type="match status" value="1"/>
</dbReference>
<feature type="compositionally biased region" description="Basic and acidic residues" evidence="4">
    <location>
        <begin position="40"/>
        <end position="56"/>
    </location>
</feature>
<dbReference type="GO" id="GO:0000270">
    <property type="term" value="P:peptidoglycan metabolic process"/>
    <property type="evidence" value="ECO:0007669"/>
    <property type="project" value="InterPro"/>
</dbReference>
<proteinExistence type="inferred from homology"/>
<dbReference type="SUPFAM" id="SSF53955">
    <property type="entry name" value="Lysozyme-like"/>
    <property type="match status" value="1"/>
</dbReference>
<dbReference type="GO" id="GO:0042597">
    <property type="term" value="C:periplasmic space"/>
    <property type="evidence" value="ECO:0007669"/>
    <property type="project" value="InterPro"/>
</dbReference>
<evidence type="ECO:0000313" key="6">
    <source>
        <dbReference type="EMBL" id="GAJ29898.1"/>
    </source>
</evidence>
<dbReference type="Gene3D" id="1.25.20.10">
    <property type="entry name" value="Bacterial muramidases"/>
    <property type="match status" value="1"/>
</dbReference>
<comment type="similarity">
    <text evidence="1">Belongs to the transglycosylase Slt family.</text>
</comment>
<accession>A0A023D6X2</accession>
<dbReference type="AlphaFoldDB" id="A0A023D6X2"/>
<evidence type="ECO:0000256" key="4">
    <source>
        <dbReference type="SAM" id="MobiDB-lite"/>
    </source>
</evidence>
<dbReference type="Pfam" id="PF01464">
    <property type="entry name" value="SLT"/>
    <property type="match status" value="1"/>
</dbReference>
<dbReference type="GO" id="GO:0008933">
    <property type="term" value="F:peptidoglycan lytic transglycosylase activity"/>
    <property type="evidence" value="ECO:0007669"/>
    <property type="project" value="InterPro"/>
</dbReference>
<evidence type="ECO:0000256" key="3">
    <source>
        <dbReference type="ARBA" id="ARBA00022729"/>
    </source>
</evidence>
<dbReference type="PANTHER" id="PTHR37423:SF2">
    <property type="entry name" value="MEMBRANE-BOUND LYTIC MUREIN TRANSGLYCOSYLASE C"/>
    <property type="match status" value="1"/>
</dbReference>
<dbReference type="Gene3D" id="1.10.530.10">
    <property type="match status" value="1"/>
</dbReference>
<dbReference type="EMBL" id="BAND01000085">
    <property type="protein sequence ID" value="GAJ29898.1"/>
    <property type="molecule type" value="Genomic_DNA"/>
</dbReference>
<reference evidence="6 7" key="2">
    <citation type="journal article" date="2014" name="FEMS Microbiol. Lett.">
        <title>Draft genomic DNA sequence of the facultatively methylotrophic bacterium Acidomonas methanolica type strain MB58.</title>
        <authorList>
            <person name="Higashiura N."/>
            <person name="Hadano H."/>
            <person name="Hirakawa H."/>
            <person name="Matsutani M."/>
            <person name="Takabe S."/>
            <person name="Matsushita K."/>
            <person name="Azuma Y."/>
        </authorList>
    </citation>
    <scope>NUCLEOTIDE SEQUENCE [LARGE SCALE GENOMIC DNA]</scope>
    <source>
        <strain evidence="6 7">MB58</strain>
    </source>
</reference>
<dbReference type="RefSeq" id="WP_239641709.1">
    <property type="nucleotide sequence ID" value="NZ_BAND01000085.1"/>
</dbReference>
<comment type="caution">
    <text evidence="6">The sequence shown here is derived from an EMBL/GenBank/DDBJ whole genome shotgun (WGS) entry which is preliminary data.</text>
</comment>
<dbReference type="InterPro" id="IPR008939">
    <property type="entry name" value="Lytic_TGlycosylase_superhlx_U"/>
</dbReference>
<dbReference type="SUPFAM" id="SSF48435">
    <property type="entry name" value="Bacterial muramidases"/>
    <property type="match status" value="1"/>
</dbReference>